<organism evidence="1 2">
    <name type="scientific">Verminephrobacter aporrectodeae subsp. tuberculatae</name>
    <dbReference type="NCBI Taxonomy" id="1110392"/>
    <lineage>
        <taxon>Bacteria</taxon>
        <taxon>Pseudomonadati</taxon>
        <taxon>Pseudomonadota</taxon>
        <taxon>Betaproteobacteria</taxon>
        <taxon>Burkholderiales</taxon>
        <taxon>Comamonadaceae</taxon>
        <taxon>Verminephrobacter</taxon>
    </lineage>
</organism>
<dbReference type="RefSeq" id="WP_265281187.1">
    <property type="nucleotide sequence ID" value="NZ_QZCW01000001.1"/>
</dbReference>
<dbReference type="EMBL" id="QZCW01000001">
    <property type="protein sequence ID" value="MCW5320430.1"/>
    <property type="molecule type" value="Genomic_DNA"/>
</dbReference>
<dbReference type="GeneID" id="77321841"/>
<evidence type="ECO:0000313" key="1">
    <source>
        <dbReference type="EMBL" id="MCW5320430.1"/>
    </source>
</evidence>
<evidence type="ECO:0000313" key="2">
    <source>
        <dbReference type="Proteomes" id="UP001208935"/>
    </source>
</evidence>
<keyword evidence="2" id="KW-1185">Reference proteome</keyword>
<sequence>MAALQILADIKGISADFALPWREMQQFYFVPLFAGKNTSLYRYFPALALYPVARWRQIAAPKTPIQGHVPLLTRASRAKPLI</sequence>
<dbReference type="Proteomes" id="UP001208935">
    <property type="component" value="Unassembled WGS sequence"/>
</dbReference>
<name>A0ABT3KQ35_9BURK</name>
<gene>
    <name evidence="1" type="ORF">D5039_04300</name>
</gene>
<accession>A0ABT3KQ35</accession>
<protein>
    <submittedName>
        <fullName evidence="1">Uncharacterized protein</fullName>
    </submittedName>
</protein>
<reference evidence="2" key="1">
    <citation type="submission" date="2023-07" db="EMBL/GenBank/DDBJ databases">
        <title>Verminephrobacter genomes.</title>
        <authorList>
            <person name="Lund M.B."/>
        </authorList>
    </citation>
    <scope>NUCLEOTIDE SEQUENCE [LARGE SCALE GENOMIC DNA]</scope>
    <source>
        <strain evidence="2">AtM5-05</strain>
    </source>
</reference>
<proteinExistence type="predicted"/>
<comment type="caution">
    <text evidence="1">The sequence shown here is derived from an EMBL/GenBank/DDBJ whole genome shotgun (WGS) entry which is preliminary data.</text>
</comment>